<feature type="region of interest" description="Disordered" evidence="1">
    <location>
        <begin position="654"/>
        <end position="695"/>
    </location>
</feature>
<feature type="region of interest" description="Disordered" evidence="1">
    <location>
        <begin position="512"/>
        <end position="536"/>
    </location>
</feature>
<evidence type="ECO:0000313" key="4">
    <source>
        <dbReference type="Proteomes" id="UP001194580"/>
    </source>
</evidence>
<evidence type="ECO:0000313" key="3">
    <source>
        <dbReference type="EMBL" id="KAG0277680.1"/>
    </source>
</evidence>
<organism evidence="3 4">
    <name type="scientific">Linnemannia exigua</name>
    <dbReference type="NCBI Taxonomy" id="604196"/>
    <lineage>
        <taxon>Eukaryota</taxon>
        <taxon>Fungi</taxon>
        <taxon>Fungi incertae sedis</taxon>
        <taxon>Mucoromycota</taxon>
        <taxon>Mortierellomycotina</taxon>
        <taxon>Mortierellomycetes</taxon>
        <taxon>Mortierellales</taxon>
        <taxon>Mortierellaceae</taxon>
        <taxon>Linnemannia</taxon>
    </lineage>
</organism>
<keyword evidence="2" id="KW-0472">Membrane</keyword>
<reference evidence="3" key="1">
    <citation type="journal article" date="2020" name="Fungal Divers.">
        <title>Resolving the Mortierellaceae phylogeny through synthesis of multi-gene phylogenetics and phylogenomics.</title>
        <authorList>
            <person name="Vandepol N."/>
            <person name="Liber J."/>
            <person name="Desiro A."/>
            <person name="Na H."/>
            <person name="Kennedy M."/>
            <person name="Barry K."/>
            <person name="Grigoriev I.V."/>
            <person name="Miller A.N."/>
            <person name="O'Donnell K."/>
            <person name="Stajich J.E."/>
            <person name="Bonito G."/>
        </authorList>
    </citation>
    <scope>NUCLEOTIDE SEQUENCE</scope>
    <source>
        <strain evidence="3">NRRL 28262</strain>
    </source>
</reference>
<protein>
    <recommendedName>
        <fullName evidence="5">Transmembrane protein</fullName>
    </recommendedName>
</protein>
<dbReference type="EMBL" id="JAAAIL010000256">
    <property type="protein sequence ID" value="KAG0277680.1"/>
    <property type="molecule type" value="Genomic_DNA"/>
</dbReference>
<evidence type="ECO:0008006" key="5">
    <source>
        <dbReference type="Google" id="ProtNLM"/>
    </source>
</evidence>
<proteinExistence type="predicted"/>
<evidence type="ECO:0000256" key="2">
    <source>
        <dbReference type="SAM" id="Phobius"/>
    </source>
</evidence>
<comment type="caution">
    <text evidence="3">The sequence shown here is derived from an EMBL/GenBank/DDBJ whole genome shotgun (WGS) entry which is preliminary data.</text>
</comment>
<sequence>MSAIYPVCYTTSGGYIYAAAYDLRDGRYQARLIVAQSKHYPNSPDQLNWQAIGEAPLYSREARSDYYTHTYNCAWNAERSTFALLGINLKRVMDARNRFGIALETVFSQGAKVPPTKEQPLSFDSFETDYYRQNETIVEGKSVVVPVEGVGNDRVQNAPTATGAWVHVQMNETSNELLLKTFFHNHAFSEAPQVAWRMDKYGPGTGVSQNGTRSYHLVAHSNKKLFVVGSNVAKGGLVVTILPLSPETLTAKPISIAQPERYDTVTIESEIGADCNFDHNWTTASVYNDQLFVLCYPKVQDGANTAFQLFAFNGTAFEKTCSLTATLLAAQSSKNHGPRVVPIPASTPSSWAYLSSNFGREGYKIDLLGITTPGGLGGIIAVDNALSTPFSLDIGSNYLSNDIYNSPSGYYDPSGNEHRGVPMVVWLLGVLGLFFILAAAKLVHRQRVRVKEARRREAIANGMDPNMNPETVGGVIRTAYGDDASDALPMYTLRAPPLSYIAQPTDVVSGPTTGTTAAATATQTTTATTTSTATQTTETAGHIIVQGPIPTDSPPSYSPDPARPMIGLEDTQCAYTDDNNVSANGSSEVQPTIATDTTTADAPSPSTESETIQLLAVSTVDHDSAVAAASNIEEPTEHTTPSTQVNIVEKEITLSTTDQQVPTAEPTQAPAPTAPSSTTTPSTTLTVNGDTKTDL</sequence>
<feature type="transmembrane region" description="Helical" evidence="2">
    <location>
        <begin position="423"/>
        <end position="444"/>
    </location>
</feature>
<gene>
    <name evidence="3" type="ORF">BGZ95_005529</name>
</gene>
<dbReference type="AlphaFoldDB" id="A0AAD4H9S0"/>
<dbReference type="Proteomes" id="UP001194580">
    <property type="component" value="Unassembled WGS sequence"/>
</dbReference>
<accession>A0AAD4H9S0</accession>
<name>A0AAD4H9S0_9FUNG</name>
<feature type="compositionally biased region" description="Low complexity" evidence="1">
    <location>
        <begin position="662"/>
        <end position="686"/>
    </location>
</feature>
<keyword evidence="2" id="KW-1133">Transmembrane helix</keyword>
<keyword evidence="2" id="KW-0812">Transmembrane</keyword>
<keyword evidence="4" id="KW-1185">Reference proteome</keyword>
<evidence type="ECO:0000256" key="1">
    <source>
        <dbReference type="SAM" id="MobiDB-lite"/>
    </source>
</evidence>